<reference evidence="2" key="1">
    <citation type="submission" date="2018-01" db="EMBL/GenBank/DDBJ databases">
        <title>An insight into the sialome of Amazonian anophelines.</title>
        <authorList>
            <person name="Ribeiro J.M."/>
            <person name="Scarpassa V."/>
            <person name="Calvo E."/>
        </authorList>
    </citation>
    <scope>NUCLEOTIDE SEQUENCE</scope>
    <source>
        <tissue evidence="2">Salivary glands</tissue>
    </source>
</reference>
<dbReference type="AlphaFoldDB" id="A0A2M4C6G6"/>
<name>A0A2M4C6G6_9DIPT</name>
<proteinExistence type="predicted"/>
<organism evidence="2">
    <name type="scientific">Anopheles marajoara</name>
    <dbReference type="NCBI Taxonomy" id="58244"/>
    <lineage>
        <taxon>Eukaryota</taxon>
        <taxon>Metazoa</taxon>
        <taxon>Ecdysozoa</taxon>
        <taxon>Arthropoda</taxon>
        <taxon>Hexapoda</taxon>
        <taxon>Insecta</taxon>
        <taxon>Pterygota</taxon>
        <taxon>Neoptera</taxon>
        <taxon>Endopterygota</taxon>
        <taxon>Diptera</taxon>
        <taxon>Nematocera</taxon>
        <taxon>Culicoidea</taxon>
        <taxon>Culicidae</taxon>
        <taxon>Anophelinae</taxon>
        <taxon>Anopheles</taxon>
    </lineage>
</organism>
<feature type="region of interest" description="Disordered" evidence="1">
    <location>
        <begin position="70"/>
        <end position="144"/>
    </location>
</feature>
<feature type="compositionally biased region" description="Polar residues" evidence="1">
    <location>
        <begin position="77"/>
        <end position="86"/>
    </location>
</feature>
<feature type="compositionally biased region" description="Basic and acidic residues" evidence="1">
    <location>
        <begin position="130"/>
        <end position="144"/>
    </location>
</feature>
<evidence type="ECO:0000313" key="2">
    <source>
        <dbReference type="EMBL" id="MBW60917.1"/>
    </source>
</evidence>
<evidence type="ECO:0000256" key="1">
    <source>
        <dbReference type="SAM" id="MobiDB-lite"/>
    </source>
</evidence>
<protein>
    <submittedName>
        <fullName evidence="2">Putative secreted protein</fullName>
    </submittedName>
</protein>
<dbReference type="EMBL" id="GGFJ01011776">
    <property type="protein sequence ID" value="MBW60917.1"/>
    <property type="molecule type" value="Transcribed_RNA"/>
</dbReference>
<sequence>MRDSKLPKLTFHPLVAPSLSLCFFSIPLRASVSAADLPEESSRDPFLNSLFVTLFFIEFFLPSTHDPMARGPCQLPDSPSNPSDHSAFSFHSKEATGTGTFHFPSRYQEKDLPRMPHQHPSRWWYLSRGPADRPDTVTARTRDL</sequence>
<accession>A0A2M4C6G6</accession>